<dbReference type="InterPro" id="IPR050483">
    <property type="entry name" value="CoA-transferase_III_domain"/>
</dbReference>
<gene>
    <name evidence="2" type="ORF">ABID44_000646</name>
</gene>
<dbReference type="InterPro" id="IPR044855">
    <property type="entry name" value="CoA-Trfase_III_dom3_sf"/>
</dbReference>
<dbReference type="Gene3D" id="3.30.1540.10">
    <property type="entry name" value="formyl-coa transferase, domain 3"/>
    <property type="match status" value="1"/>
</dbReference>
<dbReference type="PANTHER" id="PTHR48207">
    <property type="entry name" value="SUCCINATE--HYDROXYMETHYLGLUTARATE COA-TRANSFERASE"/>
    <property type="match status" value="1"/>
</dbReference>
<name>A0ABV2KHL7_9HYPH</name>
<organism evidence="2 3">
    <name type="scientific">Aquamicrobium ahrensii</name>
    <dbReference type="NCBI Taxonomy" id="469551"/>
    <lineage>
        <taxon>Bacteria</taxon>
        <taxon>Pseudomonadati</taxon>
        <taxon>Pseudomonadota</taxon>
        <taxon>Alphaproteobacteria</taxon>
        <taxon>Hyphomicrobiales</taxon>
        <taxon>Phyllobacteriaceae</taxon>
        <taxon>Aquamicrobium</taxon>
    </lineage>
</organism>
<dbReference type="Proteomes" id="UP001549143">
    <property type="component" value="Unassembled WGS sequence"/>
</dbReference>
<dbReference type="InterPro" id="IPR023606">
    <property type="entry name" value="CoA-Trfase_III_dom_1_sf"/>
</dbReference>
<dbReference type="Pfam" id="PF02515">
    <property type="entry name" value="CoA_transf_3"/>
    <property type="match status" value="1"/>
</dbReference>
<dbReference type="Gene3D" id="3.40.50.10540">
    <property type="entry name" value="Crotonobetainyl-coa:carnitine coa-transferase, domain 1"/>
    <property type="match status" value="1"/>
</dbReference>
<evidence type="ECO:0000256" key="1">
    <source>
        <dbReference type="ARBA" id="ARBA00022679"/>
    </source>
</evidence>
<dbReference type="InterPro" id="IPR003673">
    <property type="entry name" value="CoA-Trfase_fam_III"/>
</dbReference>
<comment type="caution">
    <text evidence="2">The sequence shown here is derived from an EMBL/GenBank/DDBJ whole genome shotgun (WGS) entry which is preliminary data.</text>
</comment>
<sequence length="406" mass="42598">MPEPVPAGYERIDAPATGARMSGPLNGIRVLDLSRVLAGPYCTALLADLGAEIIKLEPPAGDDYRHIGPFKDGESALFTLNNRGKKSLALDLKKPAHLKLAQELAARVDVVVENFRPGVAARLGLGAEALRAANPRLIYCSISGFGQEGPFTDLPAYDLVVQAMSGLMASTGEEGGAPLKTGESVADLIAGLFAGWSIMAALVQRNATGRGASLDVAMYDALFSMLTTSHAQYLYDGVTPGRVGNRHPLSTPFGCFGTSDGQVVIAVLNGGQFQRLAALIGKPGIADDPRFASDSSRTENEPALRALIEEWSGALTTEEAVAALSAQSLPTAPIWDIAQAANNEHAIRRGLVSELPHPVLGRAPVVGQPVRFDGVKPVAPASAPRLGGDIEAVLKEFGLEYPHDAD</sequence>
<dbReference type="SUPFAM" id="SSF89796">
    <property type="entry name" value="CoA-transferase family III (CaiB/BaiF)"/>
    <property type="match status" value="1"/>
</dbReference>
<accession>A0ABV2KHL7</accession>
<protein>
    <submittedName>
        <fullName evidence="2">CoA:oxalate CoA-transferase</fullName>
        <ecNumber evidence="2">2.8.3.19</ecNumber>
    </submittedName>
</protein>
<proteinExistence type="predicted"/>
<keyword evidence="1 2" id="KW-0808">Transferase</keyword>
<dbReference type="PANTHER" id="PTHR48207:SF3">
    <property type="entry name" value="SUCCINATE--HYDROXYMETHYLGLUTARATE COA-TRANSFERASE"/>
    <property type="match status" value="1"/>
</dbReference>
<dbReference type="EMBL" id="JBEPMN010000002">
    <property type="protein sequence ID" value="MET3660332.1"/>
    <property type="molecule type" value="Genomic_DNA"/>
</dbReference>
<dbReference type="EC" id="2.8.3.19" evidence="2"/>
<evidence type="ECO:0000313" key="2">
    <source>
        <dbReference type="EMBL" id="MET3660332.1"/>
    </source>
</evidence>
<dbReference type="GO" id="GO:0016740">
    <property type="term" value="F:transferase activity"/>
    <property type="evidence" value="ECO:0007669"/>
    <property type="project" value="UniProtKB-KW"/>
</dbReference>
<evidence type="ECO:0000313" key="3">
    <source>
        <dbReference type="Proteomes" id="UP001549143"/>
    </source>
</evidence>
<keyword evidence="3" id="KW-1185">Reference proteome</keyword>
<reference evidence="2 3" key="1">
    <citation type="submission" date="2024-06" db="EMBL/GenBank/DDBJ databases">
        <title>Genomic Encyclopedia of Type Strains, Phase IV (KMG-IV): sequencing the most valuable type-strain genomes for metagenomic binning, comparative biology and taxonomic classification.</title>
        <authorList>
            <person name="Goeker M."/>
        </authorList>
    </citation>
    <scope>NUCLEOTIDE SEQUENCE [LARGE SCALE GENOMIC DNA]</scope>
    <source>
        <strain evidence="2 3">DSM 19730</strain>
    </source>
</reference>